<feature type="transmembrane region" description="Helical" evidence="2">
    <location>
        <begin position="83"/>
        <end position="108"/>
    </location>
</feature>
<feature type="region of interest" description="Disordered" evidence="1">
    <location>
        <begin position="308"/>
        <end position="344"/>
    </location>
</feature>
<evidence type="ECO:0000313" key="4">
    <source>
        <dbReference type="EMBL" id="KAJ7715232.1"/>
    </source>
</evidence>
<dbReference type="EMBL" id="JARKIB010000312">
    <property type="protein sequence ID" value="KAJ7715232.1"/>
    <property type="molecule type" value="Genomic_DNA"/>
</dbReference>
<evidence type="ECO:0000256" key="2">
    <source>
        <dbReference type="SAM" id="Phobius"/>
    </source>
</evidence>
<keyword evidence="2" id="KW-1133">Transmembrane helix</keyword>
<dbReference type="Proteomes" id="UP001215598">
    <property type="component" value="Unassembled WGS sequence"/>
</dbReference>
<dbReference type="PANTHER" id="PTHR40465:SF1">
    <property type="entry name" value="DUF6534 DOMAIN-CONTAINING PROTEIN"/>
    <property type="match status" value="1"/>
</dbReference>
<gene>
    <name evidence="4" type="ORF">B0H16DRAFT_1742121</name>
</gene>
<feature type="domain" description="DUF6534" evidence="3">
    <location>
        <begin position="206"/>
        <end position="293"/>
    </location>
</feature>
<dbReference type="Pfam" id="PF20152">
    <property type="entry name" value="DUF6534"/>
    <property type="match status" value="1"/>
</dbReference>
<keyword evidence="5" id="KW-1185">Reference proteome</keyword>
<sequence length="355" mass="39412">MAAILQSSHQTFGAALFGALLAMGMYGLTSAQTYSYFLEYPKDEKWTKSLPEASRFGLFVFHLSHHYLIAEAFNPFQLSQNVWSLPATMVVHLIIAFLVMTFFLHVIFRCRCLSFIAVIWSQWYFRCSFHAETTVVVGSPERVCDTLIHRWVVTSSSLFLHSNNGATLKASASQFLIAIDAIIHTFATTSLLDVPALAVWSPSISTAAADILLASSLCFVLHDHRTSFRSTNSMLHTLMIYAINRCLLTTGVAVCSLVMIGLEPTSMIYVGPEFLFSGVYTNALLASLNSRRRIRDAPSSDYNSMQLSNIPSDKIESQNNRASHRVEVAARNPKNGPYGGASSVDDFKLKQEKIV</sequence>
<dbReference type="PANTHER" id="PTHR40465">
    <property type="entry name" value="CHROMOSOME 1, WHOLE GENOME SHOTGUN SEQUENCE"/>
    <property type="match status" value="1"/>
</dbReference>
<reference evidence="4" key="1">
    <citation type="submission" date="2023-03" db="EMBL/GenBank/DDBJ databases">
        <title>Massive genome expansion in bonnet fungi (Mycena s.s.) driven by repeated elements and novel gene families across ecological guilds.</title>
        <authorList>
            <consortium name="Lawrence Berkeley National Laboratory"/>
            <person name="Harder C.B."/>
            <person name="Miyauchi S."/>
            <person name="Viragh M."/>
            <person name="Kuo A."/>
            <person name="Thoen E."/>
            <person name="Andreopoulos B."/>
            <person name="Lu D."/>
            <person name="Skrede I."/>
            <person name="Drula E."/>
            <person name="Henrissat B."/>
            <person name="Morin E."/>
            <person name="Kohler A."/>
            <person name="Barry K."/>
            <person name="LaButti K."/>
            <person name="Morin E."/>
            <person name="Salamov A."/>
            <person name="Lipzen A."/>
            <person name="Mereny Z."/>
            <person name="Hegedus B."/>
            <person name="Baldrian P."/>
            <person name="Stursova M."/>
            <person name="Weitz H."/>
            <person name="Taylor A."/>
            <person name="Grigoriev I.V."/>
            <person name="Nagy L.G."/>
            <person name="Martin F."/>
            <person name="Kauserud H."/>
        </authorList>
    </citation>
    <scope>NUCLEOTIDE SEQUENCE</scope>
    <source>
        <strain evidence="4">CBHHK182m</strain>
    </source>
</reference>
<keyword evidence="2" id="KW-0812">Transmembrane</keyword>
<evidence type="ECO:0000259" key="3">
    <source>
        <dbReference type="Pfam" id="PF20152"/>
    </source>
</evidence>
<feature type="transmembrane region" description="Helical" evidence="2">
    <location>
        <begin position="242"/>
        <end position="262"/>
    </location>
</feature>
<proteinExistence type="predicted"/>
<name>A0AAD7H8U2_9AGAR</name>
<accession>A0AAD7H8U2</accession>
<comment type="caution">
    <text evidence="4">The sequence shown here is derived from an EMBL/GenBank/DDBJ whole genome shotgun (WGS) entry which is preliminary data.</text>
</comment>
<protein>
    <recommendedName>
        <fullName evidence="3">DUF6534 domain-containing protein</fullName>
    </recommendedName>
</protein>
<dbReference type="AlphaFoldDB" id="A0AAD7H8U2"/>
<keyword evidence="2" id="KW-0472">Membrane</keyword>
<feature type="transmembrane region" description="Helical" evidence="2">
    <location>
        <begin position="268"/>
        <end position="288"/>
    </location>
</feature>
<evidence type="ECO:0000256" key="1">
    <source>
        <dbReference type="SAM" id="MobiDB-lite"/>
    </source>
</evidence>
<organism evidence="4 5">
    <name type="scientific">Mycena metata</name>
    <dbReference type="NCBI Taxonomy" id="1033252"/>
    <lineage>
        <taxon>Eukaryota</taxon>
        <taxon>Fungi</taxon>
        <taxon>Dikarya</taxon>
        <taxon>Basidiomycota</taxon>
        <taxon>Agaricomycotina</taxon>
        <taxon>Agaricomycetes</taxon>
        <taxon>Agaricomycetidae</taxon>
        <taxon>Agaricales</taxon>
        <taxon>Marasmiineae</taxon>
        <taxon>Mycenaceae</taxon>
        <taxon>Mycena</taxon>
    </lineage>
</organism>
<dbReference type="InterPro" id="IPR045339">
    <property type="entry name" value="DUF6534"/>
</dbReference>
<evidence type="ECO:0000313" key="5">
    <source>
        <dbReference type="Proteomes" id="UP001215598"/>
    </source>
</evidence>
<feature type="compositionally biased region" description="Polar residues" evidence="1">
    <location>
        <begin position="308"/>
        <end position="321"/>
    </location>
</feature>